<accession>A0A4S1CB74</accession>
<dbReference type="Gene3D" id="3.90.10.10">
    <property type="entry name" value="Cytochrome C3"/>
    <property type="match status" value="2"/>
</dbReference>
<feature type="domain" description="Doubled CXXCH motif" evidence="2">
    <location>
        <begin position="94"/>
        <end position="134"/>
    </location>
</feature>
<feature type="chain" id="PRO_5020407915" evidence="1">
    <location>
        <begin position="23"/>
        <end position="442"/>
    </location>
</feature>
<dbReference type="RefSeq" id="WP_135872509.1">
    <property type="nucleotide sequence ID" value="NZ_SRSC01000005.1"/>
</dbReference>
<feature type="domain" description="Doubled CXXCH motif" evidence="2">
    <location>
        <begin position="240"/>
        <end position="280"/>
    </location>
</feature>
<dbReference type="AlphaFoldDB" id="A0A4S1CB74"/>
<dbReference type="Gene3D" id="1.10.1130.10">
    <property type="entry name" value="Flavocytochrome C3, Chain A"/>
    <property type="match status" value="1"/>
</dbReference>
<feature type="domain" description="Doubled CXXCH motif" evidence="2">
    <location>
        <begin position="43"/>
        <end position="87"/>
    </location>
</feature>
<feature type="domain" description="Doubled CXXCH motif" evidence="2">
    <location>
        <begin position="297"/>
        <end position="346"/>
    </location>
</feature>
<evidence type="ECO:0000256" key="1">
    <source>
        <dbReference type="SAM" id="SignalP"/>
    </source>
</evidence>
<evidence type="ECO:0000313" key="3">
    <source>
        <dbReference type="EMBL" id="TGU70190.1"/>
    </source>
</evidence>
<dbReference type="Pfam" id="PF09699">
    <property type="entry name" value="Paired_CXXCH_1"/>
    <property type="match status" value="6"/>
</dbReference>
<sequence length="442" mass="48013">MKMLAFVPFALAALLLTSAGNARGDSCVTSACHVEIAKIAVPHAPVKEGDCASCHTAVSKEHPLKGGKSFQLAAKGGALCTGCHDGLASKKLVHEPVKSGECTACHKPHGSSGRFLLEKGDDQNPLCTGCHDQATFQQRFMHGPAAVGSCTECHDPHQSQEKALLKQNVRETCLRCHSDFNSQLKAATFQHPPVKKDPCTICHNPHGSGVPMFLVKKMPDLCISCHAPIGKKIAEAKVLHKPIKSEAGCSSCHSSHFSKAKGLLAFTEMETCLSCHGTDKPPLKNIKKEIANKKYLHGPLKNGECKGCHDPHGSNYFRMLGGNYPETLYAPYKDGLYDACLKCHEKNLLRFADTTIYTKFRNGNRNLHYVHVVNSRKGRTCRVCHAPHASSGEKLINVEGVQFGEWKVPINFKTTAAGGSCAPGCHRPLAYNRDKAEDYSIK</sequence>
<dbReference type="EMBL" id="SRSC01000005">
    <property type="protein sequence ID" value="TGU70190.1"/>
    <property type="molecule type" value="Genomic_DNA"/>
</dbReference>
<dbReference type="NCBIfam" id="TIGR01905">
    <property type="entry name" value="paired_CXXCH_1"/>
    <property type="match status" value="6"/>
</dbReference>
<dbReference type="SUPFAM" id="SSF48695">
    <property type="entry name" value="Multiheme cytochromes"/>
    <property type="match status" value="2"/>
</dbReference>
<keyword evidence="1" id="KW-0732">Signal</keyword>
<evidence type="ECO:0000259" key="2">
    <source>
        <dbReference type="Pfam" id="PF09699"/>
    </source>
</evidence>
<proteinExistence type="predicted"/>
<protein>
    <submittedName>
        <fullName evidence="3">Cytochrome C</fullName>
    </submittedName>
</protein>
<gene>
    <name evidence="3" type="ORF">E4633_18500</name>
</gene>
<name>A0A4S1CB74_9BACT</name>
<dbReference type="PANTHER" id="PTHR39425:SF1">
    <property type="entry name" value="CYTOCHROME C7-LIKE DOMAIN-CONTAINING PROTEIN"/>
    <property type="match status" value="1"/>
</dbReference>
<keyword evidence="4" id="KW-1185">Reference proteome</keyword>
<organism evidence="3 4">
    <name type="scientific">Geomonas terrae</name>
    <dbReference type="NCBI Taxonomy" id="2562681"/>
    <lineage>
        <taxon>Bacteria</taxon>
        <taxon>Pseudomonadati</taxon>
        <taxon>Thermodesulfobacteriota</taxon>
        <taxon>Desulfuromonadia</taxon>
        <taxon>Geobacterales</taxon>
        <taxon>Geobacteraceae</taxon>
        <taxon>Geomonas</taxon>
    </lineage>
</organism>
<comment type="caution">
    <text evidence="3">The sequence shown here is derived from an EMBL/GenBank/DDBJ whole genome shotgun (WGS) entry which is preliminary data.</text>
</comment>
<evidence type="ECO:0000313" key="4">
    <source>
        <dbReference type="Proteomes" id="UP000306416"/>
    </source>
</evidence>
<dbReference type="Proteomes" id="UP000306416">
    <property type="component" value="Unassembled WGS sequence"/>
</dbReference>
<feature type="domain" description="Doubled CXXCH motif" evidence="2">
    <location>
        <begin position="142"/>
        <end position="180"/>
    </location>
</feature>
<dbReference type="PANTHER" id="PTHR39425">
    <property type="entry name" value="LIPOPROTEIN CYTOCHROME C"/>
    <property type="match status" value="1"/>
</dbReference>
<feature type="domain" description="Doubled CXXCH motif" evidence="2">
    <location>
        <begin position="191"/>
        <end position="228"/>
    </location>
</feature>
<dbReference type="InterPro" id="IPR036280">
    <property type="entry name" value="Multihaem_cyt_sf"/>
</dbReference>
<dbReference type="InterPro" id="IPR010177">
    <property type="entry name" value="Paired_CXXCH_1"/>
</dbReference>
<feature type="signal peptide" evidence="1">
    <location>
        <begin position="1"/>
        <end position="22"/>
    </location>
</feature>
<reference evidence="3 4" key="1">
    <citation type="submission" date="2019-04" db="EMBL/GenBank/DDBJ databases">
        <title>Geobacter oryzae sp. nov., ferric-reducing bacteria isolated from paddy soil.</title>
        <authorList>
            <person name="Xu Z."/>
            <person name="Masuda Y."/>
            <person name="Itoh H."/>
            <person name="Senoo K."/>
        </authorList>
    </citation>
    <scope>NUCLEOTIDE SEQUENCE [LARGE SCALE GENOMIC DNA]</scope>
    <source>
        <strain evidence="3 4">Red111</strain>
    </source>
</reference>